<reference evidence="2 3" key="1">
    <citation type="submission" date="2019-11" db="EMBL/GenBank/DDBJ databases">
        <authorList>
            <person name="Dong K."/>
        </authorList>
    </citation>
    <scope>NUCLEOTIDE SEQUENCE [LARGE SCALE GENOMIC DNA]</scope>
    <source>
        <strain evidence="2 3">NBRC 112902</strain>
    </source>
</reference>
<dbReference type="OrthoDB" id="9798982at2"/>
<dbReference type="SUPFAM" id="SSF55846">
    <property type="entry name" value="N-acetylmuramoyl-L-alanine amidase-like"/>
    <property type="match status" value="1"/>
</dbReference>
<dbReference type="GO" id="GO:0008745">
    <property type="term" value="F:N-acetylmuramoyl-L-alanine amidase activity"/>
    <property type="evidence" value="ECO:0007669"/>
    <property type="project" value="InterPro"/>
</dbReference>
<dbReference type="InterPro" id="IPR002502">
    <property type="entry name" value="Amidase_domain"/>
</dbReference>
<sequence>MPPASMNRIILHWTAGGYRATNLDRSHYHLLVEGDGVVVRGVRSIKANERIGSKSADSYAAHTLGCNTGSIGISMCSMVGAIEVPFSAGKCPLTEVQWQRAAEVVADLCKFYGIAISDKTVLSHAEVQPNLGIKQKGKWDITRLPWNPALKGPAACGNDFRRRVKEAML</sequence>
<dbReference type="GO" id="GO:0009253">
    <property type="term" value="P:peptidoglycan catabolic process"/>
    <property type="evidence" value="ECO:0007669"/>
    <property type="project" value="InterPro"/>
</dbReference>
<evidence type="ECO:0000313" key="2">
    <source>
        <dbReference type="EMBL" id="MTH61219.1"/>
    </source>
</evidence>
<name>A0A844HQ02_9RHOB</name>
<dbReference type="Gene3D" id="3.40.80.10">
    <property type="entry name" value="Peptidoglycan recognition protein-like"/>
    <property type="match status" value="1"/>
</dbReference>
<comment type="caution">
    <text evidence="2">The sequence shown here is derived from an EMBL/GenBank/DDBJ whole genome shotgun (WGS) entry which is preliminary data.</text>
</comment>
<dbReference type="Proteomes" id="UP000449846">
    <property type="component" value="Unassembled WGS sequence"/>
</dbReference>
<accession>A0A844HQ02</accession>
<protein>
    <submittedName>
        <fullName evidence="2">N-acetylmuramoyl-L-alanine amidase</fullName>
    </submittedName>
</protein>
<dbReference type="Pfam" id="PF01510">
    <property type="entry name" value="Amidase_2"/>
    <property type="match status" value="1"/>
</dbReference>
<evidence type="ECO:0000313" key="3">
    <source>
        <dbReference type="Proteomes" id="UP000449846"/>
    </source>
</evidence>
<evidence type="ECO:0000259" key="1">
    <source>
        <dbReference type="Pfam" id="PF01510"/>
    </source>
</evidence>
<dbReference type="InterPro" id="IPR036505">
    <property type="entry name" value="Amidase/PGRP_sf"/>
</dbReference>
<feature type="domain" description="N-acetylmuramoyl-L-alanine amidase" evidence="1">
    <location>
        <begin position="6"/>
        <end position="128"/>
    </location>
</feature>
<proteinExistence type="predicted"/>
<gene>
    <name evidence="2" type="ORF">GL300_18570</name>
</gene>
<organism evidence="2 3">
    <name type="scientific">Paracoccus litorisediminis</name>
    <dbReference type="NCBI Taxonomy" id="2006130"/>
    <lineage>
        <taxon>Bacteria</taxon>
        <taxon>Pseudomonadati</taxon>
        <taxon>Pseudomonadota</taxon>
        <taxon>Alphaproteobacteria</taxon>
        <taxon>Rhodobacterales</taxon>
        <taxon>Paracoccaceae</taxon>
        <taxon>Paracoccus</taxon>
    </lineage>
</organism>
<keyword evidence="3" id="KW-1185">Reference proteome</keyword>
<dbReference type="CDD" id="cd06583">
    <property type="entry name" value="PGRP"/>
    <property type="match status" value="1"/>
</dbReference>
<dbReference type="EMBL" id="WMIG01000013">
    <property type="protein sequence ID" value="MTH61219.1"/>
    <property type="molecule type" value="Genomic_DNA"/>
</dbReference>
<dbReference type="AlphaFoldDB" id="A0A844HQ02"/>